<dbReference type="HOGENOM" id="CLU_275525_0_0_1"/>
<dbReference type="SUPFAM" id="SSF56219">
    <property type="entry name" value="DNase I-like"/>
    <property type="match status" value="1"/>
</dbReference>
<feature type="region of interest" description="Disordered" evidence="2">
    <location>
        <begin position="470"/>
        <end position="497"/>
    </location>
</feature>
<dbReference type="InterPro" id="IPR035979">
    <property type="entry name" value="RBD_domain_sf"/>
</dbReference>
<feature type="non-terminal residue" evidence="4">
    <location>
        <position position="1"/>
    </location>
</feature>
<dbReference type="PROSITE" id="PS50158">
    <property type="entry name" value="ZF_CCHC"/>
    <property type="match status" value="1"/>
</dbReference>
<dbReference type="SUPFAM" id="SSF54928">
    <property type="entry name" value="RNA-binding domain, RBD"/>
    <property type="match status" value="1"/>
</dbReference>
<feature type="region of interest" description="Disordered" evidence="2">
    <location>
        <begin position="1"/>
        <end position="24"/>
    </location>
</feature>
<sequence>PKEASSRRELRKKKQQVSFNTNKQVLQNTSSPVFLVSSPEKVSTNTVGQSTDQNLDVNNDASNKQTSSSAIGQTSVDHNNITSNDQIVNDQQVILPDIEMIMDEQEDDTNQFHKLENSKIIAILKVPINNPDNIDEYKKFMKIVQNSILEDSMLKQEDIISLQVQIMTQKVPEGTVAQMNDNQKKVNKIITGISLQATLISQQTWKDLQETPYRCDGIDYFFEEVITNRTRQKQNNGNSQDRVVQVFNASLRLTTAIIKPFMRKYGELEEEKCYSRRPHAHAPNRQVVYITFKDANSVHRFYDNHVLWIYGEMLYVTPFLMDKNIREGLKQFCMKLNGLPPNAQAVEFKEFIDHHSVVEFYIPRNTYTNDTQKYAYVYFKDEAAMVAATQEIFLVRNKQTEWSDPSVQSCFRCGYTGHYMRDCDYVPPRTRPMRKNEYFRQIKEIRQNRFARNRAINYSSPATYAQMAAQSNRKFRKRDYNAGNTRNGNQNDRNSLDDEEDFIMNEVGMHEWDEQPKTRPNVRSRDVLRGTQKGGSIHMKDKEKEEWYHRQTNDNLQDIKNDFAKIKDMMDCMYKEQAAMRNELNLIKVHSNPNLKDTTKNTNQNQINNTKAFFNVGTLNIRGMTKLKMMNIKDTLTKYNFDVLAVTETKINIKYGKFLTQEVGINKNYTIFGTIDNTNINSTGLLVFIKNNIANHVTKVQNHMGRILEINLNFSKHNKLSIISIYNKSGNSAEARNLQQTINQLVINMIKDARRNQYQIMLLGDFNLRYAKYEKLKNRGVRINNQLSIFKYLENHDFIDVHKDSLEIDDQQLMERFSTFSNYTTFSRIDYIWMTNNLYNAVIKTNIVEYNKMDTDHRLIYVRLNRGIIISQPSLSTKIKRSYRVKYHYEELNDDDKQMITDTATKELENRLKNYKPNNIEEKWNIYNHVISTTKKSHIKHSEIKISFEREDQDIKNTLEYRFYRYIVYIRRNLKKDKKFAMIKDNWKIIIKNLRSMIKALEINNEFYVLSYNFSKFLKHTYLKEMEELYSIAYIFLNTEMIKKKEQKIMDAIAKRQQDLEYNQRRMIDNVMEREFKKINIDRLIVQDKDGEDILVTNEGEIKKLVANHFQNCAGSVNCEKEIPAEWIDEYRPKEELSESIYDSDTNLQDSQRNQLLNL</sequence>
<dbReference type="EMBL" id="KI297261">
    <property type="protein sequence ID" value="ESA00372.1"/>
    <property type="molecule type" value="Genomic_DNA"/>
</dbReference>
<evidence type="ECO:0000256" key="2">
    <source>
        <dbReference type="SAM" id="MobiDB-lite"/>
    </source>
</evidence>
<dbReference type="InterPro" id="IPR036691">
    <property type="entry name" value="Endo/exonu/phosph_ase_sf"/>
</dbReference>
<feature type="compositionally biased region" description="Polar residues" evidence="2">
    <location>
        <begin position="482"/>
        <end position="493"/>
    </location>
</feature>
<reference evidence="4" key="1">
    <citation type="submission" date="2013-07" db="EMBL/GenBank/DDBJ databases">
        <title>The genome of an arbuscular mycorrhizal fungus provides insights into the evolution of the oldest plant symbiosis.</title>
        <authorList>
            <consortium name="DOE Joint Genome Institute"/>
            <person name="Tisserant E."/>
            <person name="Malbreil M."/>
            <person name="Kuo A."/>
            <person name="Kohler A."/>
            <person name="Symeonidi A."/>
            <person name="Balestrini R."/>
            <person name="Charron P."/>
            <person name="Duensing N."/>
            <person name="Frei-dit-Frey N."/>
            <person name="Gianinazzi-Pearson V."/>
            <person name="Gilbert B."/>
            <person name="Handa Y."/>
            <person name="Hijri M."/>
            <person name="Kaul R."/>
            <person name="Kawaguchi M."/>
            <person name="Krajinski F."/>
            <person name="Lammers P."/>
            <person name="Lapierre D."/>
            <person name="Masclaux F.G."/>
            <person name="Murat C."/>
            <person name="Morin E."/>
            <person name="Ndikumana S."/>
            <person name="Pagni M."/>
            <person name="Petitpierre D."/>
            <person name="Requena N."/>
            <person name="Rosikiewicz P."/>
            <person name="Riley R."/>
            <person name="Saito K."/>
            <person name="San Clemente H."/>
            <person name="Shapiro H."/>
            <person name="van Tuinen D."/>
            <person name="Becard G."/>
            <person name="Bonfante P."/>
            <person name="Paszkowski U."/>
            <person name="Shachar-Hill Y."/>
            <person name="Young J.P."/>
            <person name="Sanders I.R."/>
            <person name="Henrissat B."/>
            <person name="Rensing S.A."/>
            <person name="Grigoriev I.V."/>
            <person name="Corradi N."/>
            <person name="Roux C."/>
            <person name="Martin F."/>
        </authorList>
    </citation>
    <scope>NUCLEOTIDE SEQUENCE</scope>
    <source>
        <strain evidence="4">DAOM 197198</strain>
    </source>
</reference>
<evidence type="ECO:0000313" key="4">
    <source>
        <dbReference type="EMBL" id="ESA00372.1"/>
    </source>
</evidence>
<dbReference type="VEuPathDB" id="FungiDB:RhiirFUN_008176"/>
<dbReference type="InterPro" id="IPR001878">
    <property type="entry name" value="Znf_CCHC"/>
</dbReference>
<dbReference type="GO" id="GO:0008270">
    <property type="term" value="F:zinc ion binding"/>
    <property type="evidence" value="ECO:0007669"/>
    <property type="project" value="UniProtKB-KW"/>
</dbReference>
<evidence type="ECO:0000259" key="3">
    <source>
        <dbReference type="PROSITE" id="PS50158"/>
    </source>
</evidence>
<dbReference type="AlphaFoldDB" id="U9SZ31"/>
<gene>
    <name evidence="4" type="ORF">GLOINDRAFT_328626</name>
</gene>
<dbReference type="GO" id="GO:0003676">
    <property type="term" value="F:nucleic acid binding"/>
    <property type="evidence" value="ECO:0007669"/>
    <property type="project" value="InterPro"/>
</dbReference>
<feature type="domain" description="CCHC-type" evidence="3">
    <location>
        <begin position="410"/>
        <end position="423"/>
    </location>
</feature>
<protein>
    <recommendedName>
        <fullName evidence="3">CCHC-type domain-containing protein</fullName>
    </recommendedName>
</protein>
<dbReference type="VEuPathDB" id="FungiDB:RhiirFUN_021581"/>
<dbReference type="Gene3D" id="3.60.10.10">
    <property type="entry name" value="Endonuclease/exonuclease/phosphatase"/>
    <property type="match status" value="1"/>
</dbReference>
<keyword evidence="1" id="KW-0863">Zinc-finger</keyword>
<keyword evidence="1" id="KW-0862">Zinc</keyword>
<proteinExistence type="predicted"/>
<name>U9SZ31_RHIID</name>
<accession>U9SZ31</accession>
<keyword evidence="1" id="KW-0479">Metal-binding</keyword>
<evidence type="ECO:0000256" key="1">
    <source>
        <dbReference type="PROSITE-ProRule" id="PRU00047"/>
    </source>
</evidence>
<organism evidence="4">
    <name type="scientific">Rhizophagus irregularis (strain DAOM 181602 / DAOM 197198 / MUCL 43194)</name>
    <name type="common">Arbuscular mycorrhizal fungus</name>
    <name type="synonym">Glomus intraradices</name>
    <dbReference type="NCBI Taxonomy" id="747089"/>
    <lineage>
        <taxon>Eukaryota</taxon>
        <taxon>Fungi</taxon>
        <taxon>Fungi incertae sedis</taxon>
        <taxon>Mucoromycota</taxon>
        <taxon>Glomeromycotina</taxon>
        <taxon>Glomeromycetes</taxon>
        <taxon>Glomerales</taxon>
        <taxon>Glomeraceae</taxon>
        <taxon>Rhizophagus</taxon>
    </lineage>
</organism>
<feature type="region of interest" description="Disordered" evidence="2">
    <location>
        <begin position="43"/>
        <end position="82"/>
    </location>
</feature>